<keyword evidence="2" id="KW-1185">Reference proteome</keyword>
<reference evidence="1 2" key="1">
    <citation type="submission" date="2017-11" db="EMBL/GenBank/DDBJ databases">
        <title>Genomic Encyclopedia of Archaeal and Bacterial Type Strains, Phase II (KMG-II): From Individual Species to Whole Genera.</title>
        <authorList>
            <person name="Goeker M."/>
        </authorList>
    </citation>
    <scope>NUCLEOTIDE SEQUENCE [LARGE SCALE GENOMIC DNA]</scope>
    <source>
        <strain evidence="1 2">DSM 27393</strain>
    </source>
</reference>
<dbReference type="RefSeq" id="WP_100363682.1">
    <property type="nucleotide sequence ID" value="NZ_PGFF01000001.1"/>
</dbReference>
<name>A0A2M9CHL5_9MICO</name>
<keyword evidence="1" id="KW-0560">Oxidoreductase</keyword>
<gene>
    <name evidence="1" type="ORF">CLV46_0922</name>
</gene>
<dbReference type="AlphaFoldDB" id="A0A2M9CHL5"/>
<evidence type="ECO:0000313" key="2">
    <source>
        <dbReference type="Proteomes" id="UP000228758"/>
    </source>
</evidence>
<dbReference type="Gene3D" id="3.30.70.100">
    <property type="match status" value="1"/>
</dbReference>
<dbReference type="Proteomes" id="UP000228758">
    <property type="component" value="Unassembled WGS sequence"/>
</dbReference>
<accession>A0A2M9CHL5</accession>
<dbReference type="GO" id="GO:0004497">
    <property type="term" value="F:monooxygenase activity"/>
    <property type="evidence" value="ECO:0007669"/>
    <property type="project" value="UniProtKB-KW"/>
</dbReference>
<keyword evidence="1" id="KW-0503">Monooxygenase</keyword>
<dbReference type="EMBL" id="PGFF01000001">
    <property type="protein sequence ID" value="PJJ71377.1"/>
    <property type="molecule type" value="Genomic_DNA"/>
</dbReference>
<dbReference type="SUPFAM" id="SSF54909">
    <property type="entry name" value="Dimeric alpha+beta barrel"/>
    <property type="match status" value="1"/>
</dbReference>
<organism evidence="1 2">
    <name type="scientific">Diaminobutyricimonas aerilata</name>
    <dbReference type="NCBI Taxonomy" id="1162967"/>
    <lineage>
        <taxon>Bacteria</taxon>
        <taxon>Bacillati</taxon>
        <taxon>Actinomycetota</taxon>
        <taxon>Actinomycetes</taxon>
        <taxon>Micrococcales</taxon>
        <taxon>Microbacteriaceae</taxon>
        <taxon>Diaminobutyricimonas</taxon>
    </lineage>
</organism>
<comment type="caution">
    <text evidence="1">The sequence shown here is derived from an EMBL/GenBank/DDBJ whole genome shotgun (WGS) entry which is preliminary data.</text>
</comment>
<sequence>MIARIWRTGLDESRADEYTAFATERSLPMFRRQPGFRGLVFARAAEGRVVITFWDDAESVARLDASSDYRETVAAIGAAGFLREPQSVEVFEVDEALFPDRVH</sequence>
<dbReference type="OrthoDB" id="9799092at2"/>
<evidence type="ECO:0000313" key="1">
    <source>
        <dbReference type="EMBL" id="PJJ71377.1"/>
    </source>
</evidence>
<proteinExistence type="predicted"/>
<dbReference type="InterPro" id="IPR011008">
    <property type="entry name" value="Dimeric_a/b-barrel"/>
</dbReference>
<protein>
    <submittedName>
        <fullName evidence="1">Heme-degrading monooxygenase HmoA</fullName>
    </submittedName>
</protein>